<evidence type="ECO:0000256" key="1">
    <source>
        <dbReference type="ARBA" id="ARBA00006235"/>
    </source>
</evidence>
<evidence type="ECO:0000256" key="2">
    <source>
        <dbReference type="SAM" id="MobiDB-lite"/>
    </source>
</evidence>
<dbReference type="InterPro" id="IPR027417">
    <property type="entry name" value="P-loop_NTPase"/>
</dbReference>
<dbReference type="GO" id="GO:0005524">
    <property type="term" value="F:ATP binding"/>
    <property type="evidence" value="ECO:0007669"/>
    <property type="project" value="InterPro"/>
</dbReference>
<dbReference type="PANTHER" id="PTHR10760">
    <property type="entry name" value="TORSIN"/>
    <property type="match status" value="1"/>
</dbReference>
<protein>
    <submittedName>
        <fullName evidence="3">Uncharacterized protein</fullName>
    </submittedName>
</protein>
<evidence type="ECO:0000313" key="4">
    <source>
        <dbReference type="Proteomes" id="UP000660262"/>
    </source>
</evidence>
<dbReference type="AlphaFoldDB" id="A0A830HU53"/>
<name>A0A830HU53_9CHLO</name>
<accession>A0A830HU53</accession>
<dbReference type="GO" id="GO:0016887">
    <property type="term" value="F:ATP hydrolysis activity"/>
    <property type="evidence" value="ECO:0007669"/>
    <property type="project" value="InterPro"/>
</dbReference>
<dbReference type="Proteomes" id="UP000660262">
    <property type="component" value="Unassembled WGS sequence"/>
</dbReference>
<reference evidence="3" key="1">
    <citation type="submission" date="2020-10" db="EMBL/GenBank/DDBJ databases">
        <title>Unveiling of a novel bifunctional photoreceptor, Dualchrome1, isolated from a cosmopolitan green alga.</title>
        <authorList>
            <person name="Suzuki S."/>
            <person name="Kawachi M."/>
        </authorList>
    </citation>
    <scope>NUCLEOTIDE SEQUENCE</scope>
    <source>
        <strain evidence="3">NIES 2893</strain>
    </source>
</reference>
<comment type="caution">
    <text evidence="3">The sequence shown here is derived from an EMBL/GenBank/DDBJ whole genome shotgun (WGS) entry which is preliminary data.</text>
</comment>
<sequence length="662" mass="70225">MRIMRTMKSSARSSSSGGSSGCGMMAAFMNFSHKSLRSRSRRPFIRRFHHGTWRIHGLTSVLMMMHISVFLFILILTEPCHGALVVGSQDQHQSAAAASSESCGASSEDVAVSASASSCSASFGSGDADAKHKKASTSSSPLSNTNSFMNAVGALTARLTTSGLAVLKKYTVSNSYFSSGFGPNAFVRRDACTRVRAYTNKAIKAQDLATLALTDAVCEHIAGLADEDDHAQAHYDATISAGNKPLVLSVHGAPGVGKSLFHYALARALYNATTPGEEVPQAPPCPGIGCPAYRVVYGTRFSDAERPRALTKLRASLLAHAMHYPESVLVVEEYDKMDCATRALVRRLVAPSVARAAGMSSSSSSSSSSHPQGGAMSSVLRAHAGGDAAADDDALASAQPHALFSRSIVVLESNAGYLDMADILNTDETRKLGADAVFDAMSRTLKDAVYARWEADGCEDAVDTLRTVSAVDHYVPFAPMELRHLVPVAALRLEEKRAAYIRRRVCELTWAERRQSRSQVVDQSPAAANSAVLHFLASKVDYDGPYAIEGAKEVTSVVNKHVARALRAAENALEARRAAMRKAAAAASSPSTTRGRSASDDANAATLAKLGVKIDNQASANDHDDDDDPLPVVELRVAMVAARDSTGTPTGRKVPVLEAIVK</sequence>
<feature type="region of interest" description="Disordered" evidence="2">
    <location>
        <begin position="1"/>
        <end position="20"/>
    </location>
</feature>
<dbReference type="PANTHER" id="PTHR10760:SF2">
    <property type="entry name" value="LD13476P-RELATED"/>
    <property type="match status" value="1"/>
</dbReference>
<organism evidence="3 4">
    <name type="scientific">Pycnococcus provasolii</name>
    <dbReference type="NCBI Taxonomy" id="41880"/>
    <lineage>
        <taxon>Eukaryota</taxon>
        <taxon>Viridiplantae</taxon>
        <taxon>Chlorophyta</taxon>
        <taxon>Pseudoscourfieldiophyceae</taxon>
        <taxon>Pseudoscourfieldiales</taxon>
        <taxon>Pycnococcaceae</taxon>
        <taxon>Pycnococcus</taxon>
    </lineage>
</organism>
<feature type="region of interest" description="Disordered" evidence="2">
    <location>
        <begin position="358"/>
        <end position="377"/>
    </location>
</feature>
<proteinExistence type="inferred from homology"/>
<gene>
    <name evidence="3" type="ORF">PPROV_000937300</name>
</gene>
<dbReference type="EMBL" id="BNJQ01000030">
    <property type="protein sequence ID" value="GHP10642.1"/>
    <property type="molecule type" value="Genomic_DNA"/>
</dbReference>
<dbReference type="SUPFAM" id="SSF52540">
    <property type="entry name" value="P-loop containing nucleoside triphosphate hydrolases"/>
    <property type="match status" value="1"/>
</dbReference>
<dbReference type="InterPro" id="IPR010448">
    <property type="entry name" value="Torsin"/>
</dbReference>
<dbReference type="GO" id="GO:0005737">
    <property type="term" value="C:cytoplasm"/>
    <property type="evidence" value="ECO:0007669"/>
    <property type="project" value="UniProtKB-ARBA"/>
</dbReference>
<dbReference type="OrthoDB" id="19623at2759"/>
<dbReference type="Gene3D" id="3.40.50.300">
    <property type="entry name" value="P-loop containing nucleotide triphosphate hydrolases"/>
    <property type="match status" value="1"/>
</dbReference>
<comment type="similarity">
    <text evidence="1">Belongs to the ClpA/ClpB family. Torsin subfamily.</text>
</comment>
<evidence type="ECO:0000313" key="3">
    <source>
        <dbReference type="EMBL" id="GHP10642.1"/>
    </source>
</evidence>
<keyword evidence="4" id="KW-1185">Reference proteome</keyword>
<feature type="compositionally biased region" description="Low complexity" evidence="2">
    <location>
        <begin position="360"/>
        <end position="369"/>
    </location>
</feature>